<dbReference type="InterPro" id="IPR013096">
    <property type="entry name" value="Cupin_2"/>
</dbReference>
<dbReference type="GO" id="GO:0005829">
    <property type="term" value="C:cytosol"/>
    <property type="evidence" value="ECO:0007669"/>
    <property type="project" value="TreeGrafter"/>
</dbReference>
<dbReference type="AlphaFoldDB" id="A0A2K8PP37"/>
<dbReference type="PANTHER" id="PTHR46797">
    <property type="entry name" value="HTH-TYPE TRANSCRIPTIONAL REGULATOR"/>
    <property type="match status" value="1"/>
</dbReference>
<dbReference type="Gene3D" id="2.60.120.10">
    <property type="entry name" value="Jelly Rolls"/>
    <property type="match status" value="1"/>
</dbReference>
<dbReference type="CDD" id="cd02209">
    <property type="entry name" value="cupin_XRE_C"/>
    <property type="match status" value="1"/>
</dbReference>
<keyword evidence="2" id="KW-1185">Reference proteome</keyword>
<dbReference type="KEGG" id="slx:SLAV_33775"/>
<accession>A0A2K8PP37</accession>
<dbReference type="PANTHER" id="PTHR46797:SF1">
    <property type="entry name" value="METHYLPHOSPHONATE SYNTHASE"/>
    <property type="match status" value="1"/>
</dbReference>
<protein>
    <submittedName>
        <fullName evidence="1">HTH-type transcriptional regulator PuuR</fullName>
    </submittedName>
</protein>
<dbReference type="GO" id="GO:0003677">
    <property type="term" value="F:DNA binding"/>
    <property type="evidence" value="ECO:0007669"/>
    <property type="project" value="InterPro"/>
</dbReference>
<dbReference type="Gene3D" id="1.10.260.40">
    <property type="entry name" value="lambda repressor-like DNA-binding domains"/>
    <property type="match status" value="1"/>
</dbReference>
<dbReference type="InterPro" id="IPR011051">
    <property type="entry name" value="RmlC_Cupin_sf"/>
</dbReference>
<dbReference type="Proteomes" id="UP000231791">
    <property type="component" value="Chromosome"/>
</dbReference>
<dbReference type="Pfam" id="PF01381">
    <property type="entry name" value="HTH_3"/>
    <property type="match status" value="1"/>
</dbReference>
<dbReference type="SMART" id="SM00530">
    <property type="entry name" value="HTH_XRE"/>
    <property type="match status" value="1"/>
</dbReference>
<dbReference type="InterPro" id="IPR010982">
    <property type="entry name" value="Lambda_DNA-bd_dom_sf"/>
</dbReference>
<dbReference type="GO" id="GO:0003700">
    <property type="term" value="F:DNA-binding transcription factor activity"/>
    <property type="evidence" value="ECO:0007669"/>
    <property type="project" value="TreeGrafter"/>
</dbReference>
<dbReference type="CDD" id="cd00093">
    <property type="entry name" value="HTH_XRE"/>
    <property type="match status" value="1"/>
</dbReference>
<dbReference type="InterPro" id="IPR050807">
    <property type="entry name" value="TransReg_Diox_bact_type"/>
</dbReference>
<evidence type="ECO:0000313" key="2">
    <source>
        <dbReference type="Proteomes" id="UP000231791"/>
    </source>
</evidence>
<organism evidence="1 2">
    <name type="scientific">Streptomyces lavendulae subsp. lavendulae</name>
    <dbReference type="NCBI Taxonomy" id="58340"/>
    <lineage>
        <taxon>Bacteria</taxon>
        <taxon>Bacillati</taxon>
        <taxon>Actinomycetota</taxon>
        <taxon>Actinomycetes</taxon>
        <taxon>Kitasatosporales</taxon>
        <taxon>Streptomycetaceae</taxon>
        <taxon>Streptomyces</taxon>
    </lineage>
</organism>
<gene>
    <name evidence="1" type="primary">puuR3</name>
    <name evidence="1" type="ORF">SLAV_33775</name>
</gene>
<sequence length="220" mass="24009">MTTLINGVLRRCETVRVHPGPRGRWDTFTCVSRPEPTPEALEVGRAIRECRTARRVSMAVLATRSGLSQPFLSQLERGLATPSLSSIYRIAEALDVTPGTFLRPPERAGVVSHESDPQVIRVSEAAGQVARVLIPGGRSGLMEAYEHHFEPGRGERGWFSHPGEDFLYVLEGEVLLEVEGEEPLLLRAGRSAHHRGDVPHRCSLPEGGAAARTLLVIANA</sequence>
<dbReference type="Pfam" id="PF07883">
    <property type="entry name" value="Cupin_2"/>
    <property type="match status" value="1"/>
</dbReference>
<dbReference type="EMBL" id="CP024985">
    <property type="protein sequence ID" value="ATZ28526.1"/>
    <property type="molecule type" value="Genomic_DNA"/>
</dbReference>
<dbReference type="InterPro" id="IPR014710">
    <property type="entry name" value="RmlC-like_jellyroll"/>
</dbReference>
<dbReference type="PROSITE" id="PS50943">
    <property type="entry name" value="HTH_CROC1"/>
    <property type="match status" value="1"/>
</dbReference>
<reference evidence="1 2" key="1">
    <citation type="submission" date="2017-11" db="EMBL/GenBank/DDBJ databases">
        <title>Complete genome sequence of Streptomyces lavendulae subsp. lavendulae CCM 3239 (formerly 'Streptomyces aureofaciens CCM 3239'), the producer of the angucycline-type antibiotic auricin.</title>
        <authorList>
            <person name="Busche T."/>
            <person name="Novakova R."/>
            <person name="Al'Dilaimi A."/>
            <person name="Homerova D."/>
            <person name="Feckova L."/>
            <person name="Rezuchova B."/>
            <person name="Mingyar E."/>
            <person name="Csolleiova D."/>
            <person name="Bekeova C."/>
            <person name="Winkler A."/>
            <person name="Sevcikova B."/>
            <person name="Kalinowski J."/>
            <person name="Kormanec J."/>
            <person name="Ruckert C."/>
        </authorList>
    </citation>
    <scope>NUCLEOTIDE SEQUENCE [LARGE SCALE GENOMIC DNA]</scope>
    <source>
        <strain evidence="1 2">CCM 3239</strain>
    </source>
</reference>
<dbReference type="SUPFAM" id="SSF47413">
    <property type="entry name" value="lambda repressor-like DNA-binding domains"/>
    <property type="match status" value="1"/>
</dbReference>
<proteinExistence type="predicted"/>
<evidence type="ECO:0000313" key="1">
    <source>
        <dbReference type="EMBL" id="ATZ28526.1"/>
    </source>
</evidence>
<dbReference type="InterPro" id="IPR001387">
    <property type="entry name" value="Cro/C1-type_HTH"/>
</dbReference>
<name>A0A2K8PP37_STRLA</name>
<dbReference type="SUPFAM" id="SSF51182">
    <property type="entry name" value="RmlC-like cupins"/>
    <property type="match status" value="1"/>
</dbReference>